<feature type="transmembrane region" description="Helical" evidence="8">
    <location>
        <begin position="1205"/>
        <end position="1231"/>
    </location>
</feature>
<evidence type="ECO:0000256" key="2">
    <source>
        <dbReference type="ARBA" id="ARBA00022692"/>
    </source>
</evidence>
<feature type="transmembrane region" description="Helical" evidence="8">
    <location>
        <begin position="1326"/>
        <end position="1347"/>
    </location>
</feature>
<dbReference type="GO" id="GO:0005319">
    <property type="term" value="F:lipid transporter activity"/>
    <property type="evidence" value="ECO:0000318"/>
    <property type="project" value="GO_Central"/>
</dbReference>
<feature type="compositionally biased region" description="Basic and acidic residues" evidence="7">
    <location>
        <begin position="1722"/>
        <end position="1736"/>
    </location>
</feature>
<feature type="transmembrane region" description="Helical" evidence="8">
    <location>
        <begin position="1265"/>
        <end position="1284"/>
    </location>
</feature>
<dbReference type="OrthoDB" id="10255969at2759"/>
<dbReference type="KEGG" id="dme:Dmel_CG31213"/>
<feature type="transmembrane region" description="Helical" evidence="8">
    <location>
        <begin position="1238"/>
        <end position="1259"/>
    </location>
</feature>
<dbReference type="InterPro" id="IPR056264">
    <property type="entry name" value="R2_ABCA1-4-like"/>
</dbReference>
<dbReference type="SMART" id="SM00382">
    <property type="entry name" value="AAA"/>
    <property type="match status" value="2"/>
</dbReference>
<dbReference type="InterPro" id="IPR026082">
    <property type="entry name" value="ABCA"/>
</dbReference>
<dbReference type="InterPro" id="IPR003439">
    <property type="entry name" value="ABC_transporter-like_ATP-bd"/>
</dbReference>
<feature type="domain" description="ABC transporter" evidence="9">
    <location>
        <begin position="491"/>
        <end position="720"/>
    </location>
</feature>
<dbReference type="Proteomes" id="UP000000803">
    <property type="component" value="Chromosome 3R"/>
</dbReference>
<protein>
    <submittedName>
        <fullName evidence="11">Uncharacterized protein, isoform B</fullName>
    </submittedName>
    <submittedName>
        <fullName evidence="10">Uncharacterized protein, isoform C</fullName>
    </submittedName>
</protein>
<feature type="transmembrane region" description="Helical" evidence="8">
    <location>
        <begin position="1133"/>
        <end position="1155"/>
    </location>
</feature>
<accession>Q9VDR4</accession>
<reference evidence="10" key="14">
    <citation type="submission" date="2024-06" db="EMBL/GenBank/DDBJ databases">
        <title>Drosophila melanogaster release 4 sequence.</title>
        <authorList>
            <consortium name="Berkeley Drosophila Genome Project"/>
            <person name="Celniker S."/>
            <person name="Carlson J."/>
            <person name="Wan K."/>
            <person name="Pfeiffer B."/>
            <person name="Frise E."/>
            <person name="George R."/>
            <person name="Hoskins R."/>
            <person name="Stapleton M."/>
            <person name="Pacleb J."/>
            <person name="Park S."/>
            <person name="Svirskas R."/>
            <person name="Smith E."/>
            <person name="Yu C."/>
            <person name="Rubin G."/>
        </authorList>
    </citation>
    <scope>NUCLEOTIDE SEQUENCE</scope>
</reference>
<keyword evidence="6 8" id="KW-0472">Membrane</keyword>
<name>Q9VDR4_DROME</name>
<dbReference type="UCSC" id="CG31213-RA">
    <property type="organism name" value="d. melanogaster"/>
</dbReference>
<gene>
    <name evidence="10" type="primary">CG11460</name>
    <name evidence="10" type="synonym">CG4794</name>
    <name evidence="10" type="synonym">DmCG31213</name>
    <name evidence="10" type="synonym">Dmel\CG31213</name>
    <name evidence="10 12" type="ORF">CG31213</name>
    <name evidence="10" type="ORF">Dmel_CG31213</name>
</gene>
<evidence type="ECO:0000313" key="13">
    <source>
        <dbReference type="Proteomes" id="UP000000803"/>
    </source>
</evidence>
<dbReference type="RefSeq" id="NP_001262752.1">
    <property type="nucleotide sequence ID" value="NM_001275823.1"/>
</dbReference>
<dbReference type="InterPro" id="IPR017871">
    <property type="entry name" value="ABC_transporter-like_CS"/>
</dbReference>
<dbReference type="GO" id="GO:0140359">
    <property type="term" value="F:ABC-type transporter activity"/>
    <property type="evidence" value="ECO:0007669"/>
    <property type="project" value="InterPro"/>
</dbReference>
<evidence type="ECO:0000313" key="12">
    <source>
        <dbReference type="FlyBase" id="FBgn0051213"/>
    </source>
</evidence>
<dbReference type="PROSITE" id="PS50893">
    <property type="entry name" value="ABC_TRANSPORTER_2"/>
    <property type="match status" value="2"/>
</dbReference>
<evidence type="ECO:0000256" key="3">
    <source>
        <dbReference type="ARBA" id="ARBA00022741"/>
    </source>
</evidence>
<sequence length="1809" mass="205880">MNRNLTYCQKYRLLLWKDIKLQLTNWVELVMIIFLSALMPIFFSIGTKVAKSIFPPDIEMEKSPGPKSVNTSLFVDLYFTPNNGILEQLITQLANISEFKSVEVFDTNSELYLQLMINRNAIGIAFPSEWYDIKSCPEVLNLTIFMPLSIKRKDFKYFESGFLLLQERISKIFIFFKNAGNGKIPRVLMNHFPYPSYVPNHYAESAKAMTYMTLISFFLPCITIAKYVVAEKERHQKAVLTAMGFSNSIHWLAWYTKSMLLLLLCLLIMISIFSIGLIYEFSSLVCLMTIFLVYIHSLVLFAFFISSFFSRSLSAVVATILMYFSTALPFLIVGAENSSVAAQTAASIGLNSALFYILDSVAVMEMQSVGAQWYTIDNTASSGYKLSIVGYMLIMISISWIELLICLYIEAVRTGEFEVPQPWSYPFQRRYWCPLRYGSSVFHQGALLPLAGKNSEGNLPAAHPTRQPIIYLDDRTQENFQRVNISKKIGIEVRSLSKTFGFRNVVKDLFFNVYENEITALVGHKGSGKTTIIMMLCGILQPTTGTVLINGYDIVTEAKVAKSSLGICPQHSVIFKGMSARDHIYFFSRVKGYNKTEAMMESNIYISKLGLVDSQKWDAMRLSPGNQRRLSLACALCAGSKVILCDEPSSGLDPIGRHELMRFLQKEKHGRTILMTTQQLEEGEILADRIAIMNDGQILCYGTLGYLKQLPFTSYTLSCQMAPNSKADNLTDLVRLYMTTTTSPVFHGVDVSYKLPRSQIDRFPEFFQQLEENKKSLNVVSFGVSDSTLDGIYLSLDYGQGSSRLRGGADPGVNDKVEFGVQTDKAIRTKDRANNSLVRYQHQVDPPNETILNTKTPINPIEIWRPIDREKGSCMAQWQAMFIKKKNYTASRALIFILILIIPLFYYIIVLGTAASEKCAHRTDKQPVLPLSLDYYSYDDMIILLEVDKQLYKSEGEAYVQLVKEPATVESVDSIFSHLLKAPPIIRRDIKRKYVCGASFNNASTITAWFNSDAFEHSAPIALNLVYNALGKAVFEDQDFSILVNRGDLHDFIWLNNASSMRRRYKRQNDPDYTDYSDYEIQEYDVVVKPNSSSTSGQHNKSNPGDDNIITVQMSIIEAASTLYNEKGKRKQLFGTLIIITAYIALCLSIFSIFVTKERVEHFKMQQEIYGVTLFYFWSTHFVGDFLIYAIYMGALTIAIYHFTIWYQVVVMLLLIGFACLPFVYLCSLLFSLPNIAFAGIFAILVMTGGMLFSFMYMLTLITDVNFTTVFAILPMYVGTFGLFKCLAWREYCNREVLPPIEELDCKFGNCNVFCACKPERTWMEVWLLMVHCLVWFIFLWFSNFGYEIGYRFKPKLSNRIWHNNEKHIRVLDEERRVGLIPKYEHEDYPIIVDQVTKNYCRAKNAVQLVSFAIRPGDTFGLLGAQGAGKTSIFQMIAGETSMSHGNIYVRGHSLREHRNAAKMEVGFCPQGDNAPKYLTGRQLLRIHCLLHGVPKDHIKAVSEQMAIEFNFKDQLDRPIHTYSGGKKRKLNIALAIDSGSVLCLDDTNGSVDHATQRFIWRKLEAVKRSGRPVLLTTQSMEEANAVCSRVAFLVAGEMMFIGSLQQVRSEVSNTIVIRLRVNPSDGKLKRRFQQLIADMAELFPLATLHEALETCLIYHININVTTLANLFYQMEKIRNEGLLEDYSITQVSLDEIYRILNDEEDPNLVDLDSTHNSEVLEDIRDTTRDTTRGTTRDTNLVSDEGIQKEKVKRKKVEEEDRDRQESTETSKPKVKRSPATQSDSTDTDEMEVEKGEKLKKKTSTFFQD</sequence>
<proteinExistence type="predicted"/>
<dbReference type="eggNOG" id="KOG0059">
    <property type="taxonomic scope" value="Eukaryota"/>
</dbReference>
<keyword evidence="5 8" id="KW-1133">Transmembrane helix</keyword>
<reference evidence="13" key="4">
    <citation type="journal article" date="2002" name="Genome Biol.">
        <title>The transposable elements of the Drosophila melanogaster euchromatin: a genomics perspective.</title>
        <authorList>
            <person name="Kaminker J.S."/>
            <person name="Bergman C.M."/>
            <person name="Kronmiller B."/>
            <person name="Carlson J."/>
            <person name="Svirskas R."/>
            <person name="Patel S."/>
            <person name="Frise E."/>
            <person name="Wheeler D.A."/>
            <person name="Lewis S.E."/>
            <person name="Rubin G.M."/>
            <person name="Ashburner M."/>
            <person name="Celniker S.E."/>
        </authorList>
    </citation>
    <scope>NUCLEOTIDE SEQUENCE [LARGE SCALE GENOMIC DNA]</scope>
    <source>
        <strain evidence="13">Berkeley</strain>
    </source>
</reference>
<reference evidence="10" key="10">
    <citation type="journal article" date="2015" name="G3 (Bethesda)">
        <title>Gene Model Annotations for Drosophila melanogaster: Impact of High-Throughput Data.</title>
        <authorList>
            <consortium name="FlyBase Consortium"/>
            <person name="Matthews B.B."/>
            <person name="Dos Santos G."/>
            <person name="Crosby M.A."/>
            <person name="Emmert D.B."/>
            <person name="St Pierre S.E."/>
            <person name="Gramates L.S."/>
            <person name="Zhou P."/>
            <person name="Schroeder A.J."/>
            <person name="Falls K."/>
            <person name="Strelets V."/>
            <person name="Russo S.M."/>
            <person name="Gelbart W.M."/>
            <person name="null"/>
        </authorList>
    </citation>
    <scope>NUCLEOTIDE SEQUENCE</scope>
</reference>
<dbReference type="CDD" id="cd03263">
    <property type="entry name" value="ABC_subfamily_A"/>
    <property type="match status" value="2"/>
</dbReference>
<keyword evidence="4" id="KW-0067">ATP-binding</keyword>
<dbReference type="GeneID" id="42382"/>
<dbReference type="FunFam" id="3.40.50.300:FF:002275">
    <property type="entry name" value="ATP-binding cassette, subfamily A (ABC1), member 16"/>
    <property type="match status" value="1"/>
</dbReference>
<keyword evidence="13" id="KW-1185">Reference proteome</keyword>
<dbReference type="InterPro" id="IPR027417">
    <property type="entry name" value="P-loop_NTPase"/>
</dbReference>
<feature type="region of interest" description="Disordered" evidence="7">
    <location>
        <begin position="1721"/>
        <end position="1809"/>
    </location>
</feature>
<evidence type="ECO:0000313" key="11">
    <source>
        <dbReference type="EMBL" id="AGB96132.1"/>
    </source>
</evidence>
<dbReference type="ExpressionAtlas" id="Q9VDR4">
    <property type="expression patterns" value="baseline and differential"/>
</dbReference>
<evidence type="ECO:0000256" key="5">
    <source>
        <dbReference type="ARBA" id="ARBA00022989"/>
    </source>
</evidence>
<evidence type="ECO:0000313" key="10">
    <source>
        <dbReference type="EMBL" id="AAF55726.3"/>
    </source>
</evidence>
<feature type="transmembrane region" description="Helical" evidence="8">
    <location>
        <begin position="260"/>
        <end position="279"/>
    </location>
</feature>
<dbReference type="GO" id="GO:0042626">
    <property type="term" value="F:ATPase-coupled transmembrane transporter activity"/>
    <property type="evidence" value="ECO:0000250"/>
    <property type="project" value="FlyBase"/>
</dbReference>
<dbReference type="SUPFAM" id="SSF52540">
    <property type="entry name" value="P-loop containing nucleoside triphosphate hydrolases"/>
    <property type="match status" value="2"/>
</dbReference>
<dbReference type="SMR" id="Q9VDR4"/>
<dbReference type="GO" id="GO:0005524">
    <property type="term" value="F:ATP binding"/>
    <property type="evidence" value="ECO:0007669"/>
    <property type="project" value="UniProtKB-KW"/>
</dbReference>
<dbReference type="InterPro" id="IPR003593">
    <property type="entry name" value="AAA+_ATPase"/>
</dbReference>
<dbReference type="EMBL" id="AE014297">
    <property type="protein sequence ID" value="AGB96132.1"/>
    <property type="molecule type" value="Genomic_DNA"/>
</dbReference>
<comment type="subcellular location">
    <subcellularLocation>
        <location evidence="1">Membrane</location>
        <topology evidence="1">Multi-pass membrane protein</topology>
    </subcellularLocation>
</comment>
<keyword evidence="2 8" id="KW-0812">Transmembrane</keyword>
<reference evidence="10 13" key="9">
    <citation type="journal article" date="2007" name="Science">
        <title>Sequence finishing and mapping of Drosophila melanogaster heterochromatin.</title>
        <authorList>
            <person name="Hoskins R.A."/>
            <person name="Carlson J.W."/>
            <person name="Kennedy C."/>
            <person name="Acevedo D."/>
            <person name="Evans-Holm M."/>
            <person name="Frise E."/>
            <person name="Wan K.H."/>
            <person name="Park S."/>
            <person name="Mendez-Lago M."/>
            <person name="Rossi F."/>
            <person name="Villasante A."/>
            <person name="Dimitri P."/>
            <person name="Karpen G.H."/>
            <person name="Celniker S.E."/>
        </authorList>
    </citation>
    <scope>NUCLEOTIDE SEQUENCE [LARGE SCALE GENOMIC DNA]</scope>
    <source>
        <strain evidence="13">Berkeley</strain>
    </source>
</reference>
<dbReference type="Pfam" id="PF00005">
    <property type="entry name" value="ABC_tran"/>
    <property type="match status" value="2"/>
</dbReference>
<feature type="transmembrane region" description="Helical" evidence="8">
    <location>
        <begin position="208"/>
        <end position="229"/>
    </location>
</feature>
<reference evidence="10 13" key="8">
    <citation type="journal article" date="2007" name="Science">
        <title>The Release 5.1 annotation of Drosophila melanogaster heterochromatin.</title>
        <authorList>
            <person name="Smith C.D."/>
            <person name="Shu S."/>
            <person name="Mungall C.J."/>
            <person name="Karpen G.H."/>
        </authorList>
    </citation>
    <scope>NUCLEOTIDE SEQUENCE [LARGE SCALE GENOMIC DNA]</scope>
    <source>
        <strain evidence="13">Berkeley</strain>
    </source>
</reference>
<evidence type="ECO:0000259" key="9">
    <source>
        <dbReference type="PROSITE" id="PS50893"/>
    </source>
</evidence>
<reference evidence="10" key="12">
    <citation type="journal article" date="2015" name="Genome Res.">
        <title>The Release 6 reference sequence of the Drosophila melanogaster genome.</title>
        <authorList>
            <person name="Hoskins R.A."/>
            <person name="Carlson J.W."/>
            <person name="Wan K.H."/>
            <person name="Park S."/>
            <person name="Mendez I."/>
            <person name="Galle S.E."/>
            <person name="Booth B.W."/>
            <person name="Pfeiffer B.D."/>
            <person name="George R.A."/>
            <person name="Svirskas R."/>
            <person name="Krzywinski M."/>
            <person name="Schein J."/>
            <person name="Accardo M.C."/>
            <person name="Damia E."/>
            <person name="Messina G."/>
            <person name="Mendez-Lago M."/>
            <person name="de Pablos B."/>
            <person name="Demakova O.V."/>
            <person name="Andreyeva E.N."/>
            <person name="Boldyreva L.V."/>
            <person name="Marra M."/>
            <person name="Carvalho A.B."/>
            <person name="Dimitri P."/>
            <person name="Villasante A."/>
            <person name="Zhimulev I.F."/>
            <person name="Rubin G.M."/>
            <person name="Karpen G.H."/>
            <person name="Celniker S.E."/>
        </authorList>
    </citation>
    <scope>NUCLEOTIDE SEQUENCE</scope>
</reference>
<dbReference type="GO" id="GO:0016887">
    <property type="term" value="F:ATP hydrolysis activity"/>
    <property type="evidence" value="ECO:0007669"/>
    <property type="project" value="InterPro"/>
</dbReference>
<keyword evidence="3" id="KW-0547">Nucleotide-binding</keyword>
<feature type="compositionally biased region" description="Basic and acidic residues" evidence="7">
    <location>
        <begin position="1746"/>
        <end position="1772"/>
    </location>
</feature>
<dbReference type="STRING" id="7227.FBpp0307228"/>
<organism evidence="10 13">
    <name type="scientific">Drosophila melanogaster</name>
    <name type="common">Fruit fly</name>
    <dbReference type="NCBI Taxonomy" id="7227"/>
    <lineage>
        <taxon>Eukaryota</taxon>
        <taxon>Metazoa</taxon>
        <taxon>Ecdysozoa</taxon>
        <taxon>Arthropoda</taxon>
        <taxon>Hexapoda</taxon>
        <taxon>Insecta</taxon>
        <taxon>Pterygota</taxon>
        <taxon>Neoptera</taxon>
        <taxon>Endopterygota</taxon>
        <taxon>Diptera</taxon>
        <taxon>Brachycera</taxon>
        <taxon>Muscomorpha</taxon>
        <taxon>Ephydroidea</taxon>
        <taxon>Drosophilidae</taxon>
        <taxon>Drosophila</taxon>
        <taxon>Sophophora</taxon>
    </lineage>
</organism>
<dbReference type="EMBL" id="AE014297">
    <property type="protein sequence ID" value="AAF55726.3"/>
    <property type="molecule type" value="Genomic_DNA"/>
</dbReference>
<dbReference type="FunCoup" id="Q9VDR4">
    <property type="interactions" value="42"/>
</dbReference>
<dbReference type="InterPro" id="IPR013525">
    <property type="entry name" value="ABC2_TM"/>
</dbReference>
<dbReference type="PANTHER" id="PTHR19229">
    <property type="entry name" value="ATP-BINDING CASSETTE TRANSPORTER SUBFAMILY A ABCA"/>
    <property type="match status" value="1"/>
</dbReference>
<reference evidence="10 13" key="6">
    <citation type="journal article" date="2005" name="PLoS Comput. Biol.">
        <title>Combined evidence annotation of transposable elements in genome sequences.</title>
        <authorList>
            <person name="Quesneville H."/>
            <person name="Bergman C.M."/>
            <person name="Andrieu O."/>
            <person name="Autard D."/>
            <person name="Nouaud D."/>
            <person name="Ashburner M."/>
            <person name="Anxolabehere D."/>
        </authorList>
    </citation>
    <scope>NUCLEOTIDE SEQUENCE [LARGE SCALE GENOMIC DNA]</scope>
    <source>
        <strain evidence="13">Berkeley</strain>
    </source>
</reference>
<dbReference type="GO" id="GO:0016020">
    <property type="term" value="C:membrane"/>
    <property type="evidence" value="ECO:0000250"/>
    <property type="project" value="FlyBase"/>
</dbReference>
<feature type="transmembrane region" description="Helical" evidence="8">
    <location>
        <begin position="21"/>
        <end position="43"/>
    </location>
</feature>
<reference evidence="10" key="13">
    <citation type="submission" date="2023-12" db="EMBL/GenBank/DDBJ databases">
        <authorList>
            <consortium name="FlyBase"/>
        </authorList>
    </citation>
    <scope>NUCLEOTIDE SEQUENCE</scope>
</reference>
<dbReference type="Bgee" id="FBgn0051213">
    <property type="expression patterns" value="Expressed in indirect flight muscle cell (Drosophila) in body wall and 59 other cell types or tissues"/>
</dbReference>
<dbReference type="AGR" id="FB:FBgn0051213"/>
<dbReference type="Gene3D" id="3.40.50.300">
    <property type="entry name" value="P-loop containing nucleotide triphosphate hydrolases"/>
    <property type="match status" value="2"/>
</dbReference>
<evidence type="ECO:0000256" key="8">
    <source>
        <dbReference type="SAM" id="Phobius"/>
    </source>
</evidence>
<reference evidence="10 13" key="5">
    <citation type="journal article" date="2002" name="Genome Biol.">
        <title>Heterochromatic sequences in a Drosophila whole-genome shotgun assembly.</title>
        <authorList>
            <person name="Hoskins R.A."/>
            <person name="Smith C.D."/>
            <person name="Carlson J.W."/>
            <person name="Carvalho A.B."/>
            <person name="Halpern A."/>
            <person name="Kaminker J.S."/>
            <person name="Kennedy C."/>
            <person name="Mungall C.J."/>
            <person name="Sullivan B.A."/>
            <person name="Sutton G.G."/>
            <person name="Yasuhara J.C."/>
            <person name="Wakimoto B.T."/>
            <person name="Myers E.W."/>
            <person name="Celniker S.E."/>
            <person name="Rubin G.M."/>
            <person name="Karpen G.H."/>
        </authorList>
    </citation>
    <scope>NUCLEOTIDE SEQUENCE [LARGE SCALE GENOMIC DNA]</scope>
    <source>
        <strain evidence="13">Berkeley</strain>
    </source>
</reference>
<evidence type="ECO:0000256" key="4">
    <source>
        <dbReference type="ARBA" id="ARBA00022840"/>
    </source>
</evidence>
<dbReference type="IntAct" id="Q9VDR4">
    <property type="interactions" value="1"/>
</dbReference>
<feature type="transmembrane region" description="Helical" evidence="8">
    <location>
        <begin position="286"/>
        <end position="309"/>
    </location>
</feature>
<feature type="transmembrane region" description="Helical" evidence="8">
    <location>
        <begin position="388"/>
        <end position="409"/>
    </location>
</feature>
<dbReference type="PANTHER" id="PTHR19229:SF250">
    <property type="entry name" value="ABC TRANSPORTER DOMAIN-CONTAINING PROTEIN-RELATED"/>
    <property type="match status" value="1"/>
</dbReference>
<reference evidence="10" key="11">
    <citation type="journal article" date="2015" name="G3 (Bethesda)">
        <title>Gene Model Annotations for Drosophila melanogaster: The Rule-Benders.</title>
        <authorList>
            <consortium name="FlyBase Consortium"/>
            <person name="Crosby M.A."/>
            <person name="Gramates L.S."/>
            <person name="Dos Santos G."/>
            <person name="Matthews B.B."/>
            <person name="St Pierre S.E."/>
            <person name="Zhou P."/>
            <person name="Schroeder A.J."/>
            <person name="Falls K."/>
            <person name="Emmert D.B."/>
            <person name="Russo S.M."/>
            <person name="Gelbart W.M."/>
            <person name="null"/>
        </authorList>
    </citation>
    <scope>NUCLEOTIDE SEQUENCE</scope>
</reference>
<feature type="transmembrane region" description="Helical" evidence="8">
    <location>
        <begin position="315"/>
        <end position="333"/>
    </location>
</feature>
<dbReference type="Pfam" id="PF23321">
    <property type="entry name" value="R1_ABCA1"/>
    <property type="match status" value="1"/>
</dbReference>
<dbReference type="PaxDb" id="7227-FBpp0083233"/>
<dbReference type="FlyBase" id="FBgn0051213">
    <property type="gene designation" value="CG31213"/>
</dbReference>
<dbReference type="GO" id="GO:0006869">
    <property type="term" value="P:lipid transport"/>
    <property type="evidence" value="ECO:0000318"/>
    <property type="project" value="GO_Central"/>
</dbReference>
<evidence type="ECO:0000256" key="1">
    <source>
        <dbReference type="ARBA" id="ARBA00004141"/>
    </source>
</evidence>
<dbReference type="VEuPathDB" id="VectorBase:FBgn0051213"/>
<reference evidence="13" key="2">
    <citation type="journal article" date="2002" name="Genome Biol.">
        <title>Finishing a whole-genome shotgun: release 3 of the Drosophila melanogaster euchromatic genome sequence.</title>
        <authorList>
            <person name="Celniker S.E."/>
            <person name="Wheeler D.A."/>
            <person name="Kronmiller B."/>
            <person name="Carlson J.W."/>
            <person name="Halpern A."/>
            <person name="Patel S."/>
            <person name="Adams M."/>
            <person name="Champe M."/>
            <person name="Dugan S.P."/>
            <person name="Frise E."/>
            <person name="Hodgson A."/>
            <person name="George R.A."/>
            <person name="Hoskins R.A."/>
            <person name="Laverty T."/>
            <person name="Muzny D.M."/>
            <person name="Nelson C.R."/>
            <person name="Pacleb J.M."/>
            <person name="Park S."/>
            <person name="Pfeiffer B.D."/>
            <person name="Richards S."/>
            <person name="Sodergren E.J."/>
            <person name="Svirskas R."/>
            <person name="Tabor P.E."/>
            <person name="Wan K."/>
            <person name="Stapleton M."/>
            <person name="Sutton G.G."/>
            <person name="Venter C."/>
            <person name="Weinstock G."/>
            <person name="Scherer S.E."/>
            <person name="Myers E.W."/>
            <person name="Gibbs R.A."/>
            <person name="Rubin G.M."/>
        </authorList>
    </citation>
    <scope>NUCLEOTIDE SEQUENCE [LARGE SCALE GENOMIC DNA]</scope>
    <source>
        <strain evidence="13">Berkeley</strain>
    </source>
</reference>
<reference evidence="13" key="3">
    <citation type="journal article" date="2002" name="Genome Biol.">
        <title>Annotation of the Drosophila melanogaster euchromatic genome: a systematic review.</title>
        <authorList>
            <person name="Misra S."/>
            <person name="Crosby M.A."/>
            <person name="Mungall C.J."/>
            <person name="Matthews B.B."/>
            <person name="Campbell K.S."/>
            <person name="Hradecky P."/>
            <person name="Huang Y."/>
            <person name="Kaminker J.S."/>
            <person name="Millburn G.H."/>
            <person name="Prochnik S.E."/>
            <person name="Smith C.D."/>
            <person name="Tupy J.L."/>
            <person name="Whitfied E.J."/>
            <person name="Bayraktaroglu L."/>
            <person name="Berman B.P."/>
            <person name="Bettencourt B.R."/>
            <person name="Celniker S.E."/>
            <person name="de Grey A.D."/>
            <person name="Drysdale R.A."/>
            <person name="Harris N.L."/>
            <person name="Richter J."/>
            <person name="Russo S."/>
            <person name="Schroeder A.J."/>
            <person name="Shu S.Q."/>
            <person name="Stapleton M."/>
            <person name="Yamada C."/>
            <person name="Ashburner M."/>
            <person name="Gelbart W.M."/>
            <person name="Rubin G.M."/>
            <person name="Lewis S.E."/>
        </authorList>
    </citation>
    <scope>GENOME REANNOTATION</scope>
    <source>
        <strain evidence="13">Berkeley</strain>
    </source>
</reference>
<dbReference type="AlphaFoldDB" id="Q9VDR4"/>
<feature type="transmembrane region" description="Helical" evidence="8">
    <location>
        <begin position="893"/>
        <end position="915"/>
    </location>
</feature>
<dbReference type="Pfam" id="PF12698">
    <property type="entry name" value="ABC2_membrane_3"/>
    <property type="match status" value="2"/>
</dbReference>
<dbReference type="RefSeq" id="NP_732473.2">
    <property type="nucleotide sequence ID" value="NM_169881.2"/>
</dbReference>
<feature type="domain" description="ABC transporter" evidence="9">
    <location>
        <begin position="1391"/>
        <end position="1621"/>
    </location>
</feature>
<reference evidence="10" key="7">
    <citation type="submission" date="2006-08" db="EMBL/GenBank/DDBJ databases">
        <authorList>
            <person name="Celniker S."/>
            <person name="Carlson J."/>
            <person name="Wan K."/>
            <person name="Frise E."/>
            <person name="Hoskins R."/>
            <person name="Park S."/>
            <person name="Svirskas R."/>
            <person name="Rubin G."/>
        </authorList>
    </citation>
    <scope>NUCLEOTIDE SEQUENCE</scope>
</reference>
<dbReference type="OMA" id="PIAMNLV"/>
<dbReference type="PROSITE" id="PS00211">
    <property type="entry name" value="ABC_TRANSPORTER_1"/>
    <property type="match status" value="1"/>
</dbReference>
<reference evidence="10 13" key="1">
    <citation type="journal article" date="2000" name="Science">
        <title>The genome sequence of Drosophila melanogaster.</title>
        <authorList>
            <person name="Adams M.D."/>
            <person name="Celniker S.E."/>
            <person name="Holt R.A."/>
            <person name="Evans C.A."/>
            <person name="Gocayne J.D."/>
            <person name="Amanatides P.G."/>
            <person name="Scherer S.E."/>
            <person name="Li P.W."/>
            <person name="Hoskins R.A."/>
            <person name="Galle R.F."/>
            <person name="George R.A."/>
            <person name="Lewis S.E."/>
            <person name="Richards S."/>
            <person name="Ashburner M."/>
            <person name="Henderson S.N."/>
            <person name="Sutton G.G."/>
            <person name="Wortman J.R."/>
            <person name="Yandell M.D."/>
            <person name="Zhang Q."/>
            <person name="Chen L.X."/>
            <person name="Brandon R.C."/>
            <person name="Rogers Y.H."/>
            <person name="Blazej R.G."/>
            <person name="Champe M."/>
            <person name="Pfeiffer B.D."/>
            <person name="Wan K.H."/>
            <person name="Doyle C."/>
            <person name="Baxter E.G."/>
            <person name="Helt G."/>
            <person name="Nelson C.R."/>
            <person name="Gabor G.L."/>
            <person name="Abril J.F."/>
            <person name="Agbayani A."/>
            <person name="An H.J."/>
            <person name="Andrews-Pfannkoch C."/>
            <person name="Baldwin D."/>
            <person name="Ballew R.M."/>
            <person name="Basu A."/>
            <person name="Baxendale J."/>
            <person name="Bayraktaroglu L."/>
            <person name="Beasley E.M."/>
            <person name="Beeson K.Y."/>
            <person name="Benos P.V."/>
            <person name="Berman B.P."/>
            <person name="Bhandari D."/>
            <person name="Bolshakov S."/>
            <person name="Borkova D."/>
            <person name="Botchan M.R."/>
            <person name="Bouck J."/>
            <person name="Brokstein P."/>
            <person name="Brottier P."/>
            <person name="Burtis K.C."/>
            <person name="Busam D.A."/>
            <person name="Butler H."/>
            <person name="Cadieu E."/>
            <person name="Center A."/>
            <person name="Chandra I."/>
            <person name="Cherry J.M."/>
            <person name="Cawley S."/>
            <person name="Dahlke C."/>
            <person name="Davenport L.B."/>
            <person name="Davies P."/>
            <person name="de Pablos B."/>
            <person name="Delcher A."/>
            <person name="Deng Z."/>
            <person name="Mays A.D."/>
            <person name="Dew I."/>
            <person name="Dietz S.M."/>
            <person name="Dodson K."/>
            <person name="Doup L.E."/>
            <person name="Downes M."/>
            <person name="Dugan-Rocha S."/>
            <person name="Dunkov B.C."/>
            <person name="Dunn P."/>
            <person name="Durbin K.J."/>
            <person name="Evangelista C.C."/>
            <person name="Ferraz C."/>
            <person name="Ferriera S."/>
            <person name="Fleischmann W."/>
            <person name="Fosler C."/>
            <person name="Gabrielian A.E."/>
            <person name="Garg N.S."/>
            <person name="Gelbart W.M."/>
            <person name="Glasser K."/>
            <person name="Glodek A."/>
            <person name="Gong F."/>
            <person name="Gorrell J.H."/>
            <person name="Gu Z."/>
            <person name="Guan P."/>
            <person name="Harris M."/>
            <person name="Harris N.L."/>
            <person name="Harvey D."/>
            <person name="Heiman T.J."/>
            <person name="Hernandez J.R."/>
            <person name="Houck J."/>
            <person name="Hostin D."/>
            <person name="Houston K.A."/>
            <person name="Howland T.J."/>
            <person name="Wei M.H."/>
            <person name="Ibegwam C."/>
            <person name="Jalali M."/>
            <person name="Kalush F."/>
            <person name="Karpen G.H."/>
            <person name="Ke Z."/>
            <person name="Kennison J.A."/>
            <person name="Ketchum K.A."/>
            <person name="Kimmel B.E."/>
            <person name="Kodira C.D."/>
            <person name="Kraft C."/>
            <person name="Kravitz S."/>
            <person name="Kulp D."/>
            <person name="Lai Z."/>
            <person name="Lasko P."/>
            <person name="Lei Y."/>
            <person name="Levitsky A.A."/>
            <person name="Li J."/>
            <person name="Li Z."/>
            <person name="Liang Y."/>
            <person name="Lin X."/>
            <person name="Liu X."/>
            <person name="Mattei B."/>
            <person name="McIntosh T.C."/>
            <person name="McLeod M.P."/>
            <person name="McPherson D."/>
            <person name="Merkulov G."/>
            <person name="Milshina N.V."/>
            <person name="Mobarry C."/>
            <person name="Morris J."/>
            <person name="Moshrefi A."/>
            <person name="Mount S.M."/>
            <person name="Moy M."/>
            <person name="Murphy B."/>
            <person name="Murphy L."/>
            <person name="Muzny D.M."/>
            <person name="Nelson D.L."/>
            <person name="Nelson D.R."/>
            <person name="Nelson K.A."/>
            <person name="Nixon K."/>
            <person name="Nusskern D.R."/>
            <person name="Pacleb J.M."/>
            <person name="Palazzolo M."/>
            <person name="Pittman G.S."/>
            <person name="Pan S."/>
            <person name="Pollard J."/>
            <person name="Puri V."/>
            <person name="Reese M.G."/>
            <person name="Reinert K."/>
            <person name="Remington K."/>
            <person name="Saunders R.D."/>
            <person name="Scheeler F."/>
            <person name="Shen H."/>
            <person name="Shue B.C."/>
            <person name="Siden-Kiamos I."/>
            <person name="Simpson M."/>
            <person name="Skupski M.P."/>
            <person name="Smith T."/>
            <person name="Spier E."/>
            <person name="Spradling A.C."/>
            <person name="Stapleton M."/>
            <person name="Strong R."/>
            <person name="Sun E."/>
            <person name="Svirskas R."/>
            <person name="Tector C."/>
            <person name="Turner R."/>
            <person name="Venter E."/>
            <person name="Wang A.H."/>
            <person name="Wang X."/>
            <person name="Wang Z.Y."/>
            <person name="Wassarman D.A."/>
            <person name="Weinstock G.M."/>
            <person name="Weissenbach J."/>
            <person name="Williams S.M."/>
            <person name="WoodageT"/>
            <person name="Worley K.C."/>
            <person name="Wu D."/>
            <person name="Yang S."/>
            <person name="Yao Q.A."/>
            <person name="Ye J."/>
            <person name="Yeh R.F."/>
            <person name="Zaveri J.S."/>
            <person name="Zhan M."/>
            <person name="Zhang G."/>
            <person name="Zhao Q."/>
            <person name="Zheng L."/>
            <person name="Zheng X.H."/>
            <person name="Zhong F.N."/>
            <person name="Zhong W."/>
            <person name="Zhou X."/>
            <person name="Zhu S."/>
            <person name="Zhu X."/>
            <person name="Smith H.O."/>
            <person name="Gibbs R.A."/>
            <person name="Myers E.W."/>
            <person name="Rubin G.M."/>
            <person name="Venter J.C."/>
        </authorList>
    </citation>
    <scope>NUCLEOTIDE SEQUENCE [LARGE SCALE GENOMIC DNA]</scope>
    <source>
        <strain evidence="13">Berkeley</strain>
    </source>
</reference>
<dbReference type="BioGRID-ORCS" id="42382">
    <property type="hits" value="0 hits in 1 CRISPR screen"/>
</dbReference>
<evidence type="ECO:0000256" key="7">
    <source>
        <dbReference type="SAM" id="MobiDB-lite"/>
    </source>
</evidence>
<evidence type="ECO:0000256" key="6">
    <source>
        <dbReference type="ARBA" id="ARBA00023136"/>
    </source>
</evidence>
<feature type="transmembrane region" description="Helical" evidence="8">
    <location>
        <begin position="1175"/>
        <end position="1199"/>
    </location>
</feature>